<reference evidence="6 7" key="1">
    <citation type="journal article" date="2021" name="Cell">
        <title>Tracing the genetic footprints of vertebrate landing in non-teleost ray-finned fishes.</title>
        <authorList>
            <person name="Bi X."/>
            <person name="Wang K."/>
            <person name="Yang L."/>
            <person name="Pan H."/>
            <person name="Jiang H."/>
            <person name="Wei Q."/>
            <person name="Fang M."/>
            <person name="Yu H."/>
            <person name="Zhu C."/>
            <person name="Cai Y."/>
            <person name="He Y."/>
            <person name="Gan X."/>
            <person name="Zeng H."/>
            <person name="Yu D."/>
            <person name="Zhu Y."/>
            <person name="Jiang H."/>
            <person name="Qiu Q."/>
            <person name="Yang H."/>
            <person name="Zhang Y.E."/>
            <person name="Wang W."/>
            <person name="Zhu M."/>
            <person name="He S."/>
            <person name="Zhang G."/>
        </authorList>
    </citation>
    <scope>NUCLEOTIDE SEQUENCE [LARGE SCALE GENOMIC DNA]</scope>
    <source>
        <strain evidence="6">Bchr_013</strain>
    </source>
</reference>
<evidence type="ECO:0000259" key="5">
    <source>
        <dbReference type="PROSITE" id="PS50240"/>
    </source>
</evidence>
<dbReference type="SMART" id="SM00020">
    <property type="entry name" value="Tryp_SPc"/>
    <property type="match status" value="1"/>
</dbReference>
<evidence type="ECO:0000256" key="1">
    <source>
        <dbReference type="ARBA" id="ARBA00022670"/>
    </source>
</evidence>
<keyword evidence="4" id="KW-1015">Disulfide bond</keyword>
<dbReference type="Proteomes" id="UP000886611">
    <property type="component" value="Unassembled WGS sequence"/>
</dbReference>
<dbReference type="Pfam" id="PF00089">
    <property type="entry name" value="Trypsin"/>
    <property type="match status" value="1"/>
</dbReference>
<dbReference type="InterPro" id="IPR018114">
    <property type="entry name" value="TRYPSIN_HIS"/>
</dbReference>
<evidence type="ECO:0000256" key="3">
    <source>
        <dbReference type="ARBA" id="ARBA00022825"/>
    </source>
</evidence>
<accession>A0A8X8BTB4</accession>
<dbReference type="SUPFAM" id="SSF50494">
    <property type="entry name" value="Trypsin-like serine proteases"/>
    <property type="match status" value="1"/>
</dbReference>
<dbReference type="InterPro" id="IPR043504">
    <property type="entry name" value="Peptidase_S1_PA_chymotrypsin"/>
</dbReference>
<proteinExistence type="predicted"/>
<gene>
    <name evidence="6" type="primary">Acr_0</name>
    <name evidence="6" type="ORF">GTO96_0017500</name>
</gene>
<dbReference type="InterPro" id="IPR001254">
    <property type="entry name" value="Trypsin_dom"/>
</dbReference>
<keyword evidence="2" id="KW-0378">Hydrolase</keyword>
<evidence type="ECO:0000313" key="6">
    <source>
        <dbReference type="EMBL" id="KAG2465762.1"/>
    </source>
</evidence>
<keyword evidence="7" id="KW-1185">Reference proteome</keyword>
<feature type="non-terminal residue" evidence="6">
    <location>
        <position position="1"/>
    </location>
</feature>
<feature type="domain" description="Peptidase S1" evidence="5">
    <location>
        <begin position="5"/>
        <end position="196"/>
    </location>
</feature>
<organism evidence="6 7">
    <name type="scientific">Polypterus senegalus</name>
    <name type="common">Senegal bichir</name>
    <dbReference type="NCBI Taxonomy" id="55291"/>
    <lineage>
        <taxon>Eukaryota</taxon>
        <taxon>Metazoa</taxon>
        <taxon>Chordata</taxon>
        <taxon>Craniata</taxon>
        <taxon>Vertebrata</taxon>
        <taxon>Euteleostomi</taxon>
        <taxon>Actinopterygii</taxon>
        <taxon>Polypteriformes</taxon>
        <taxon>Polypteridae</taxon>
        <taxon>Polypterus</taxon>
    </lineage>
</organism>
<name>A0A8X8BTB4_POLSE</name>
<dbReference type="PROSITE" id="PS00134">
    <property type="entry name" value="TRYPSIN_HIS"/>
    <property type="match status" value="1"/>
</dbReference>
<sequence length="196" mass="22238">MKDKIVGGEVAVDGWWPWQIAYQRTLNESARFNAQCGGTILTRDWIVTAAHCLGAEDNENLILRITVGGHIRNDMSRRTQFVKAVERHMTNYLFNISPVFNDILLVKVTPIIRYNDYVMPACLPFGDSIEENMTDCWVTGFGNTVQEGCCVSKVSSKWFKNDEDPKGLPGNDLNTVEDEELTDGLYNYLMKCCQEL</sequence>
<feature type="non-terminal residue" evidence="6">
    <location>
        <position position="196"/>
    </location>
</feature>
<evidence type="ECO:0000256" key="2">
    <source>
        <dbReference type="ARBA" id="ARBA00022801"/>
    </source>
</evidence>
<keyword evidence="3" id="KW-0720">Serine protease</keyword>
<dbReference type="PRINTS" id="PR00722">
    <property type="entry name" value="CHYMOTRYPSIN"/>
</dbReference>
<evidence type="ECO:0000256" key="4">
    <source>
        <dbReference type="ARBA" id="ARBA00023157"/>
    </source>
</evidence>
<dbReference type="GO" id="GO:0004252">
    <property type="term" value="F:serine-type endopeptidase activity"/>
    <property type="evidence" value="ECO:0007669"/>
    <property type="project" value="InterPro"/>
</dbReference>
<dbReference type="PANTHER" id="PTHR24252:SF7">
    <property type="entry name" value="HYALIN"/>
    <property type="match status" value="1"/>
</dbReference>
<comment type="caution">
    <text evidence="6">The sequence shown here is derived from an EMBL/GenBank/DDBJ whole genome shotgun (WGS) entry which is preliminary data.</text>
</comment>
<dbReference type="InterPro" id="IPR001314">
    <property type="entry name" value="Peptidase_S1A"/>
</dbReference>
<dbReference type="PROSITE" id="PS50240">
    <property type="entry name" value="TRYPSIN_DOM"/>
    <property type="match status" value="1"/>
</dbReference>
<dbReference type="PANTHER" id="PTHR24252">
    <property type="entry name" value="ACROSIN-RELATED"/>
    <property type="match status" value="1"/>
</dbReference>
<dbReference type="EMBL" id="JAATIS010001721">
    <property type="protein sequence ID" value="KAG2465762.1"/>
    <property type="molecule type" value="Genomic_DNA"/>
</dbReference>
<evidence type="ECO:0000313" key="7">
    <source>
        <dbReference type="Proteomes" id="UP000886611"/>
    </source>
</evidence>
<dbReference type="InterPro" id="IPR009003">
    <property type="entry name" value="Peptidase_S1_PA"/>
</dbReference>
<dbReference type="AlphaFoldDB" id="A0A8X8BTB4"/>
<dbReference type="Gene3D" id="2.40.10.10">
    <property type="entry name" value="Trypsin-like serine proteases"/>
    <property type="match status" value="2"/>
</dbReference>
<protein>
    <submittedName>
        <fullName evidence="6">ACRO protein</fullName>
    </submittedName>
</protein>
<keyword evidence="1" id="KW-0645">Protease</keyword>
<dbReference type="GO" id="GO:0006508">
    <property type="term" value="P:proteolysis"/>
    <property type="evidence" value="ECO:0007669"/>
    <property type="project" value="UniProtKB-KW"/>
</dbReference>